<name>A0ABM0ZYA4_APLCA</name>
<keyword evidence="1" id="KW-1185">Reference proteome</keyword>
<sequence>MEGAWISSTEDLNEPFESDRHHLDAKDWFDLQVGGQFARRRTLDEYMKLRGARFNLNRHTRDQFDRWDLLDEIMAEIPGKDNYGAVLRDSTFNLNTLDVHTGQELNAANYHRWYLLAEDGAMGSNIAHRGFNDRNLFVAQNTRPEVAGISYLYCAPGQSEENGDCTMESAKVSYAFPLEIIYLTPLHDWNPLNIAYKGEANTPEGRTVLAGGRDGTFRPNKALNGTNRRTYYRTPSAFFSDGEINSDAADTLDAFVAVLDVNGEVQNVTASGVRIHLPAIPEY</sequence>
<dbReference type="Proteomes" id="UP000694888">
    <property type="component" value="Unplaced"/>
</dbReference>
<reference evidence="2" key="1">
    <citation type="submission" date="2025-08" db="UniProtKB">
        <authorList>
            <consortium name="RefSeq"/>
        </authorList>
    </citation>
    <scope>IDENTIFICATION</scope>
</reference>
<dbReference type="GeneID" id="106011530"/>
<dbReference type="RefSeq" id="XP_012937022.1">
    <property type="nucleotide sequence ID" value="XM_013081568.1"/>
</dbReference>
<gene>
    <name evidence="2" type="primary">LOC106011530</name>
</gene>
<evidence type="ECO:0000313" key="1">
    <source>
        <dbReference type="Proteomes" id="UP000694888"/>
    </source>
</evidence>
<organism evidence="1 2">
    <name type="scientific">Aplysia californica</name>
    <name type="common">California sea hare</name>
    <dbReference type="NCBI Taxonomy" id="6500"/>
    <lineage>
        <taxon>Eukaryota</taxon>
        <taxon>Metazoa</taxon>
        <taxon>Spiralia</taxon>
        <taxon>Lophotrochozoa</taxon>
        <taxon>Mollusca</taxon>
        <taxon>Gastropoda</taxon>
        <taxon>Heterobranchia</taxon>
        <taxon>Euthyneura</taxon>
        <taxon>Tectipleura</taxon>
        <taxon>Aplysiida</taxon>
        <taxon>Aplysioidea</taxon>
        <taxon>Aplysiidae</taxon>
        <taxon>Aplysia</taxon>
    </lineage>
</organism>
<accession>A0ABM0ZYA4</accession>
<protein>
    <submittedName>
        <fullName evidence="2">Uncharacterized protein LOC106011530</fullName>
    </submittedName>
</protein>
<evidence type="ECO:0000313" key="2">
    <source>
        <dbReference type="RefSeq" id="XP_012937022.1"/>
    </source>
</evidence>
<proteinExistence type="predicted"/>